<feature type="region of interest" description="Disordered" evidence="1">
    <location>
        <begin position="218"/>
        <end position="248"/>
    </location>
</feature>
<dbReference type="Pfam" id="PF18728">
    <property type="entry name" value="HEPN_AbiV"/>
    <property type="match status" value="1"/>
</dbReference>
<accession>A0A1I1LYC5</accession>
<gene>
    <name evidence="2" type="ORF">SAMN04487968_110142</name>
</gene>
<dbReference type="NCBIfam" id="TIGR04498">
    <property type="entry name" value="AbiV_defense"/>
    <property type="match status" value="1"/>
</dbReference>
<dbReference type="InterPro" id="IPR030987">
    <property type="entry name" value="AbiV"/>
</dbReference>
<feature type="compositionally biased region" description="Basic and acidic residues" evidence="1">
    <location>
        <begin position="218"/>
        <end position="230"/>
    </location>
</feature>
<protein>
    <submittedName>
        <fullName evidence="2">Abortive infection protein, AbiV family</fullName>
    </submittedName>
</protein>
<keyword evidence="3" id="KW-1185">Reference proteome</keyword>
<evidence type="ECO:0000313" key="2">
    <source>
        <dbReference type="EMBL" id="SFC74470.1"/>
    </source>
</evidence>
<sequence length="274" mass="30895">MSPEQVVAVEDALLANADRLLNAALAVLDLGSFGLARSLAILGMEESGKAIAIHERRVEMAYAPEGEPFVTKQLNHLWASHPKKLRLVHSFLVDEPYWFDTIEPDRDGTAAYLGTIERWTERHNTLKQQGFYVDLDDNGDAVAPQDVAEEESLADVVRHVHQIGWQLRLGEHIEAKQQAQWAEEIPPATEEELEETRKLFSGVKPEVLETILEAQRRGKEGRELHNDGYRLHLPGPGSNPFENLGKPGYEAGTRELIWLSEDLDKRGERDRSEP</sequence>
<proteinExistence type="predicted"/>
<dbReference type="RefSeq" id="WP_175507695.1">
    <property type="nucleotide sequence ID" value="NZ_FOLB01000010.1"/>
</dbReference>
<dbReference type="AlphaFoldDB" id="A0A1I1LYC5"/>
<organism evidence="2 3">
    <name type="scientific">Nocardioides terrae</name>
    <dbReference type="NCBI Taxonomy" id="574651"/>
    <lineage>
        <taxon>Bacteria</taxon>
        <taxon>Bacillati</taxon>
        <taxon>Actinomycetota</taxon>
        <taxon>Actinomycetes</taxon>
        <taxon>Propionibacteriales</taxon>
        <taxon>Nocardioidaceae</taxon>
        <taxon>Nocardioides</taxon>
    </lineage>
</organism>
<evidence type="ECO:0000256" key="1">
    <source>
        <dbReference type="SAM" id="MobiDB-lite"/>
    </source>
</evidence>
<reference evidence="2 3" key="1">
    <citation type="submission" date="2016-10" db="EMBL/GenBank/DDBJ databases">
        <authorList>
            <person name="de Groot N.N."/>
        </authorList>
    </citation>
    <scope>NUCLEOTIDE SEQUENCE [LARGE SCALE GENOMIC DNA]</scope>
    <source>
        <strain evidence="2 3">CGMCC 1.7056</strain>
    </source>
</reference>
<dbReference type="Proteomes" id="UP000198832">
    <property type="component" value="Unassembled WGS sequence"/>
</dbReference>
<dbReference type="EMBL" id="FOLB01000010">
    <property type="protein sequence ID" value="SFC74470.1"/>
    <property type="molecule type" value="Genomic_DNA"/>
</dbReference>
<name>A0A1I1LYC5_9ACTN</name>
<dbReference type="STRING" id="574651.SAMN04487968_110142"/>
<evidence type="ECO:0000313" key="3">
    <source>
        <dbReference type="Proteomes" id="UP000198832"/>
    </source>
</evidence>